<dbReference type="CDD" id="cd09999">
    <property type="entry name" value="Arginase-like_1"/>
    <property type="match status" value="1"/>
</dbReference>
<evidence type="ECO:0008006" key="7">
    <source>
        <dbReference type="Google" id="ProtNLM"/>
    </source>
</evidence>
<dbReference type="STRING" id="860235.AOZ06_39090"/>
<dbReference type="PANTHER" id="PTHR43782">
    <property type="entry name" value="ARGINASE"/>
    <property type="match status" value="1"/>
</dbReference>
<evidence type="ECO:0000256" key="1">
    <source>
        <dbReference type="ARBA" id="ARBA00022723"/>
    </source>
</evidence>
<dbReference type="EMBL" id="CP012752">
    <property type="protein sequence ID" value="ALG12081.1"/>
    <property type="molecule type" value="Genomic_DNA"/>
</dbReference>
<sequence>MTRMRIISMPYHDGRRDVDRGCGPEHLLHACSDVFGELPGSVVTVGPIDTGQPEAARVFHLADLLGREVRAARDEGLFPLILAGDCNSCVGTVAGCGGNGLGVVWLDAHPDFDTSERSHTGSLDAMGLAVITGHDWAVLRSGVTGFTEIAEDHVVHIGGRDFEPGQRDDFRSSNIRILEGNTFTGPELTAALDDLRARTNRAYLHIDLDCLDPSEGIANQYSADGGLSLARLLEIVNAVFDRFEVAAAAVTAYHPGSDIDNRMAGTASKVFATVMRRADEQ</sequence>
<keyword evidence="2" id="KW-0378">Hydrolase</keyword>
<dbReference type="PANTHER" id="PTHR43782:SF3">
    <property type="entry name" value="ARGINASE"/>
    <property type="match status" value="1"/>
</dbReference>
<dbReference type="GO" id="GO:0030145">
    <property type="term" value="F:manganese ion binding"/>
    <property type="evidence" value="ECO:0007669"/>
    <property type="project" value="TreeGrafter"/>
</dbReference>
<evidence type="ECO:0000313" key="6">
    <source>
        <dbReference type="Proteomes" id="UP000063699"/>
    </source>
</evidence>
<keyword evidence="3" id="KW-0464">Manganese</keyword>
<dbReference type="SUPFAM" id="SSF52768">
    <property type="entry name" value="Arginase/deacetylase"/>
    <property type="match status" value="1"/>
</dbReference>
<keyword evidence="6" id="KW-1185">Reference proteome</keyword>
<reference evidence="5 6" key="1">
    <citation type="submission" date="2015-07" db="EMBL/GenBank/DDBJ databases">
        <title>Genome sequencing of Kibdelosporangium phytohabitans.</title>
        <authorList>
            <person name="Qin S."/>
            <person name="Xing K."/>
        </authorList>
    </citation>
    <scope>NUCLEOTIDE SEQUENCE [LARGE SCALE GENOMIC DNA]</scope>
    <source>
        <strain evidence="5 6">KLBMP1111</strain>
    </source>
</reference>
<organism evidence="5 6">
    <name type="scientific">Kibdelosporangium phytohabitans</name>
    <dbReference type="NCBI Taxonomy" id="860235"/>
    <lineage>
        <taxon>Bacteria</taxon>
        <taxon>Bacillati</taxon>
        <taxon>Actinomycetota</taxon>
        <taxon>Actinomycetes</taxon>
        <taxon>Pseudonocardiales</taxon>
        <taxon>Pseudonocardiaceae</taxon>
        <taxon>Kibdelosporangium</taxon>
    </lineage>
</organism>
<dbReference type="GO" id="GO:0004053">
    <property type="term" value="F:arginase activity"/>
    <property type="evidence" value="ECO:0007669"/>
    <property type="project" value="TreeGrafter"/>
</dbReference>
<dbReference type="KEGG" id="kphy:AOZ06_39090"/>
<dbReference type="InterPro" id="IPR023696">
    <property type="entry name" value="Ureohydrolase_dom_sf"/>
</dbReference>
<gene>
    <name evidence="5" type="ORF">AOZ06_39090</name>
</gene>
<evidence type="ECO:0000256" key="4">
    <source>
        <dbReference type="PROSITE-ProRule" id="PRU00742"/>
    </source>
</evidence>
<dbReference type="Pfam" id="PF00491">
    <property type="entry name" value="Arginase"/>
    <property type="match status" value="1"/>
</dbReference>
<dbReference type="GO" id="GO:0005829">
    <property type="term" value="C:cytosol"/>
    <property type="evidence" value="ECO:0007669"/>
    <property type="project" value="TreeGrafter"/>
</dbReference>
<dbReference type="PRINTS" id="PR00116">
    <property type="entry name" value="ARGINASE"/>
</dbReference>
<comment type="similarity">
    <text evidence="4">Belongs to the arginase family.</text>
</comment>
<accession>A0A0N9I153</accession>
<protein>
    <recommendedName>
        <fullName evidence="7">Arginase</fullName>
    </recommendedName>
</protein>
<evidence type="ECO:0000256" key="3">
    <source>
        <dbReference type="ARBA" id="ARBA00023211"/>
    </source>
</evidence>
<name>A0A0N9I153_9PSEU</name>
<dbReference type="Gene3D" id="3.40.800.10">
    <property type="entry name" value="Ureohydrolase domain"/>
    <property type="match status" value="1"/>
</dbReference>
<evidence type="ECO:0000313" key="5">
    <source>
        <dbReference type="EMBL" id="ALG12081.1"/>
    </source>
</evidence>
<keyword evidence="1" id="KW-0479">Metal-binding</keyword>
<dbReference type="RefSeq" id="WP_054293977.1">
    <property type="nucleotide sequence ID" value="NZ_CP012752.1"/>
</dbReference>
<dbReference type="Proteomes" id="UP000063699">
    <property type="component" value="Chromosome"/>
</dbReference>
<evidence type="ECO:0000256" key="2">
    <source>
        <dbReference type="ARBA" id="ARBA00022801"/>
    </source>
</evidence>
<dbReference type="AlphaFoldDB" id="A0A0N9I153"/>
<dbReference type="InterPro" id="IPR006035">
    <property type="entry name" value="Ureohydrolase"/>
</dbReference>
<dbReference type="PROSITE" id="PS51409">
    <property type="entry name" value="ARGINASE_2"/>
    <property type="match status" value="1"/>
</dbReference>
<proteinExistence type="inferred from homology"/>